<evidence type="ECO:0000313" key="2">
    <source>
        <dbReference type="EMBL" id="MPL79713.1"/>
    </source>
</evidence>
<accession>A0A644ULW6</accession>
<name>A0A644ULW6_9ZZZZ</name>
<comment type="caution">
    <text evidence="2">The sequence shown here is derived from an EMBL/GenBank/DDBJ whole genome shotgun (WGS) entry which is preliminary data.</text>
</comment>
<feature type="region of interest" description="Disordered" evidence="1">
    <location>
        <begin position="47"/>
        <end position="68"/>
    </location>
</feature>
<sequence>MVGKAEIACGAGGGLLGHVGDGVQLEPVGQVKDLLCRGEAEDMGLAHEAGADQADAKNGFVRHVRNPD</sequence>
<reference evidence="2" key="1">
    <citation type="submission" date="2019-08" db="EMBL/GenBank/DDBJ databases">
        <authorList>
            <person name="Kucharzyk K."/>
            <person name="Murdoch R.W."/>
            <person name="Higgins S."/>
            <person name="Loffler F."/>
        </authorList>
    </citation>
    <scope>NUCLEOTIDE SEQUENCE</scope>
</reference>
<dbReference type="EMBL" id="VSSQ01000129">
    <property type="protein sequence ID" value="MPL79713.1"/>
    <property type="molecule type" value="Genomic_DNA"/>
</dbReference>
<protein>
    <submittedName>
        <fullName evidence="2">Uncharacterized protein</fullName>
    </submittedName>
</protein>
<dbReference type="AlphaFoldDB" id="A0A644ULW6"/>
<organism evidence="2">
    <name type="scientific">bioreactor metagenome</name>
    <dbReference type="NCBI Taxonomy" id="1076179"/>
    <lineage>
        <taxon>unclassified sequences</taxon>
        <taxon>metagenomes</taxon>
        <taxon>ecological metagenomes</taxon>
    </lineage>
</organism>
<gene>
    <name evidence="2" type="ORF">SDC9_25597</name>
</gene>
<proteinExistence type="predicted"/>
<evidence type="ECO:0000256" key="1">
    <source>
        <dbReference type="SAM" id="MobiDB-lite"/>
    </source>
</evidence>